<dbReference type="Proteomes" id="UP000799753">
    <property type="component" value="Unassembled WGS sequence"/>
</dbReference>
<feature type="compositionally biased region" description="Basic and acidic residues" evidence="1">
    <location>
        <begin position="1"/>
        <end position="14"/>
    </location>
</feature>
<evidence type="ECO:0000313" key="2">
    <source>
        <dbReference type="EMBL" id="KAF2638683.1"/>
    </source>
</evidence>
<keyword evidence="3" id="KW-1185">Reference proteome</keyword>
<evidence type="ECO:0000313" key="3">
    <source>
        <dbReference type="Proteomes" id="UP000799753"/>
    </source>
</evidence>
<feature type="compositionally biased region" description="Low complexity" evidence="1">
    <location>
        <begin position="47"/>
        <end position="64"/>
    </location>
</feature>
<feature type="region of interest" description="Disordered" evidence="1">
    <location>
        <begin position="1"/>
        <end position="77"/>
    </location>
</feature>
<accession>A0A6A6RW82</accession>
<dbReference type="AlphaFoldDB" id="A0A6A6RW82"/>
<evidence type="ECO:0000256" key="1">
    <source>
        <dbReference type="SAM" id="MobiDB-lite"/>
    </source>
</evidence>
<reference evidence="2" key="1">
    <citation type="journal article" date="2020" name="Stud. Mycol.">
        <title>101 Dothideomycetes genomes: a test case for predicting lifestyles and emergence of pathogens.</title>
        <authorList>
            <person name="Haridas S."/>
            <person name="Albert R."/>
            <person name="Binder M."/>
            <person name="Bloem J."/>
            <person name="Labutti K."/>
            <person name="Salamov A."/>
            <person name="Andreopoulos B."/>
            <person name="Baker S."/>
            <person name="Barry K."/>
            <person name="Bills G."/>
            <person name="Bluhm B."/>
            <person name="Cannon C."/>
            <person name="Castanera R."/>
            <person name="Culley D."/>
            <person name="Daum C."/>
            <person name="Ezra D."/>
            <person name="Gonzalez J."/>
            <person name="Henrissat B."/>
            <person name="Kuo A."/>
            <person name="Liang C."/>
            <person name="Lipzen A."/>
            <person name="Lutzoni F."/>
            <person name="Magnuson J."/>
            <person name="Mondo S."/>
            <person name="Nolan M."/>
            <person name="Ohm R."/>
            <person name="Pangilinan J."/>
            <person name="Park H.-J."/>
            <person name="Ramirez L."/>
            <person name="Alfaro M."/>
            <person name="Sun H."/>
            <person name="Tritt A."/>
            <person name="Yoshinaga Y."/>
            <person name="Zwiers L.-H."/>
            <person name="Turgeon B."/>
            <person name="Goodwin S."/>
            <person name="Spatafora J."/>
            <person name="Crous P."/>
            <person name="Grigoriev I."/>
        </authorList>
    </citation>
    <scope>NUCLEOTIDE SEQUENCE</scope>
    <source>
        <strain evidence="2">CBS 473.64</strain>
    </source>
</reference>
<feature type="compositionally biased region" description="Basic residues" evidence="1">
    <location>
        <begin position="26"/>
        <end position="38"/>
    </location>
</feature>
<sequence length="178" mass="18153">MQRDENTQVLDTEKCVSSSPSLPPCRRSRSRSRSRSRFRSSIVATDTATPSPTSPTPTSASPLSAPTPIPLSLPSPSPASLQYLPGFSYDSRPASPCPASESFASGVEAAESQAVYACTLGFCFGGGGGVYGVYYLDGGSGGGGGMRGWGRGRGRRGAISGPSGAYLGGFVWDAGGGE</sequence>
<dbReference type="EMBL" id="MU006789">
    <property type="protein sequence ID" value="KAF2638683.1"/>
    <property type="molecule type" value="Genomic_DNA"/>
</dbReference>
<name>A0A6A6RW82_9PLEO</name>
<proteinExistence type="predicted"/>
<gene>
    <name evidence="2" type="ORF">P280DRAFT_76822</name>
</gene>
<organism evidence="2 3">
    <name type="scientific">Massarina eburnea CBS 473.64</name>
    <dbReference type="NCBI Taxonomy" id="1395130"/>
    <lineage>
        <taxon>Eukaryota</taxon>
        <taxon>Fungi</taxon>
        <taxon>Dikarya</taxon>
        <taxon>Ascomycota</taxon>
        <taxon>Pezizomycotina</taxon>
        <taxon>Dothideomycetes</taxon>
        <taxon>Pleosporomycetidae</taxon>
        <taxon>Pleosporales</taxon>
        <taxon>Massarineae</taxon>
        <taxon>Massarinaceae</taxon>
        <taxon>Massarina</taxon>
    </lineage>
</organism>
<feature type="compositionally biased region" description="Pro residues" evidence="1">
    <location>
        <begin position="65"/>
        <end position="77"/>
    </location>
</feature>
<protein>
    <submittedName>
        <fullName evidence="2">Uncharacterized protein</fullName>
    </submittedName>
</protein>